<gene>
    <name evidence="3" type="ORF">KSP40_PGU014105</name>
</gene>
<dbReference type="SUPFAM" id="SSF55120">
    <property type="entry name" value="Pseudouridine synthase"/>
    <property type="match status" value="1"/>
</dbReference>
<feature type="chain" id="PRO_5045633865" evidence="1">
    <location>
        <begin position="25"/>
        <end position="196"/>
    </location>
</feature>
<evidence type="ECO:0000313" key="3">
    <source>
        <dbReference type="EMBL" id="KAK8960791.1"/>
    </source>
</evidence>
<protein>
    <submittedName>
        <fullName evidence="3">RNA pseudouridine synthase 7</fullName>
    </submittedName>
</protein>
<name>A0ABR2MA76_9ASPA</name>
<dbReference type="InterPro" id="IPR006145">
    <property type="entry name" value="PsdUridine_synth_RsuA/RluA"/>
</dbReference>
<dbReference type="EMBL" id="JBBWWR010000010">
    <property type="protein sequence ID" value="KAK8960791.1"/>
    <property type="molecule type" value="Genomic_DNA"/>
</dbReference>
<dbReference type="InterPro" id="IPR050188">
    <property type="entry name" value="RluA_PseudoU_synthase"/>
</dbReference>
<dbReference type="Gene3D" id="3.30.2350.10">
    <property type="entry name" value="Pseudouridine synthase"/>
    <property type="match status" value="1"/>
</dbReference>
<feature type="domain" description="Pseudouridine synthase RsuA/RluA-like" evidence="2">
    <location>
        <begin position="44"/>
        <end position="90"/>
    </location>
</feature>
<evidence type="ECO:0000313" key="4">
    <source>
        <dbReference type="Proteomes" id="UP001412067"/>
    </source>
</evidence>
<evidence type="ECO:0000259" key="2">
    <source>
        <dbReference type="Pfam" id="PF00849"/>
    </source>
</evidence>
<dbReference type="Pfam" id="PF00849">
    <property type="entry name" value="PseudoU_synth_2"/>
    <property type="match status" value="1"/>
</dbReference>
<evidence type="ECO:0000256" key="1">
    <source>
        <dbReference type="SAM" id="SignalP"/>
    </source>
</evidence>
<organism evidence="3 4">
    <name type="scientific">Platanthera guangdongensis</name>
    <dbReference type="NCBI Taxonomy" id="2320717"/>
    <lineage>
        <taxon>Eukaryota</taxon>
        <taxon>Viridiplantae</taxon>
        <taxon>Streptophyta</taxon>
        <taxon>Embryophyta</taxon>
        <taxon>Tracheophyta</taxon>
        <taxon>Spermatophyta</taxon>
        <taxon>Magnoliopsida</taxon>
        <taxon>Liliopsida</taxon>
        <taxon>Asparagales</taxon>
        <taxon>Orchidaceae</taxon>
        <taxon>Orchidoideae</taxon>
        <taxon>Orchideae</taxon>
        <taxon>Orchidinae</taxon>
        <taxon>Platanthera</taxon>
    </lineage>
</organism>
<keyword evidence="4" id="KW-1185">Reference proteome</keyword>
<reference evidence="3 4" key="1">
    <citation type="journal article" date="2022" name="Nat. Plants">
        <title>Genomes of leafy and leafless Platanthera orchids illuminate the evolution of mycoheterotrophy.</title>
        <authorList>
            <person name="Li M.H."/>
            <person name="Liu K.W."/>
            <person name="Li Z."/>
            <person name="Lu H.C."/>
            <person name="Ye Q.L."/>
            <person name="Zhang D."/>
            <person name="Wang J.Y."/>
            <person name="Li Y.F."/>
            <person name="Zhong Z.M."/>
            <person name="Liu X."/>
            <person name="Yu X."/>
            <person name="Liu D.K."/>
            <person name="Tu X.D."/>
            <person name="Liu B."/>
            <person name="Hao Y."/>
            <person name="Liao X.Y."/>
            <person name="Jiang Y.T."/>
            <person name="Sun W.H."/>
            <person name="Chen J."/>
            <person name="Chen Y.Q."/>
            <person name="Ai Y."/>
            <person name="Zhai J.W."/>
            <person name="Wu S.S."/>
            <person name="Zhou Z."/>
            <person name="Hsiao Y.Y."/>
            <person name="Wu W.L."/>
            <person name="Chen Y.Y."/>
            <person name="Lin Y.F."/>
            <person name="Hsu J.L."/>
            <person name="Li C.Y."/>
            <person name="Wang Z.W."/>
            <person name="Zhao X."/>
            <person name="Zhong W.Y."/>
            <person name="Ma X.K."/>
            <person name="Ma L."/>
            <person name="Huang J."/>
            <person name="Chen G.Z."/>
            <person name="Huang M.Z."/>
            <person name="Huang L."/>
            <person name="Peng D.H."/>
            <person name="Luo Y.B."/>
            <person name="Zou S.Q."/>
            <person name="Chen S.P."/>
            <person name="Lan S."/>
            <person name="Tsai W.C."/>
            <person name="Van de Peer Y."/>
            <person name="Liu Z.J."/>
        </authorList>
    </citation>
    <scope>NUCLEOTIDE SEQUENCE [LARGE SCALE GENOMIC DNA]</scope>
    <source>
        <strain evidence="3">Lor288</strain>
    </source>
</reference>
<comment type="caution">
    <text evidence="3">The sequence shown here is derived from an EMBL/GenBank/DDBJ whole genome shotgun (WGS) entry which is preliminary data.</text>
</comment>
<accession>A0ABR2MA76</accession>
<keyword evidence="1" id="KW-0732">Signal</keyword>
<sequence length="196" mass="21267">MLAAPSFSPLLLSAPLILLPSSLPLWLLLESGAGAAVNLRQFVGYHRDKTLKGKSACTRFLRISTNGTHSVVLCKPVTGRTHQIRVHLQHCGHPIANDDLYLSNTGAPCSAQQTDADSVASIRRLRPSLTASTETEDHDADVGNAVFSIDPLCTNCPFLPPKGYGKDEEGIWLHCMRYSGPGWSYECPSPEWAVLS</sequence>
<proteinExistence type="predicted"/>
<feature type="signal peptide" evidence="1">
    <location>
        <begin position="1"/>
        <end position="24"/>
    </location>
</feature>
<dbReference type="Proteomes" id="UP001412067">
    <property type="component" value="Unassembled WGS sequence"/>
</dbReference>
<dbReference type="PANTHER" id="PTHR21600:SF40">
    <property type="entry name" value="PSEUDOURIDYLATE SYNTHASE RPUSD2"/>
    <property type="match status" value="1"/>
</dbReference>
<dbReference type="InterPro" id="IPR020103">
    <property type="entry name" value="PsdUridine_synth_cat_dom_sf"/>
</dbReference>
<dbReference type="PANTHER" id="PTHR21600">
    <property type="entry name" value="MITOCHONDRIAL RNA PSEUDOURIDINE SYNTHASE"/>
    <property type="match status" value="1"/>
</dbReference>